<organism evidence="12">
    <name type="scientific">Tanacetum cinerariifolium</name>
    <name type="common">Dalmatian daisy</name>
    <name type="synonym">Chrysanthemum cinerariifolium</name>
    <dbReference type="NCBI Taxonomy" id="118510"/>
    <lineage>
        <taxon>Eukaryota</taxon>
        <taxon>Viridiplantae</taxon>
        <taxon>Streptophyta</taxon>
        <taxon>Embryophyta</taxon>
        <taxon>Tracheophyta</taxon>
        <taxon>Spermatophyta</taxon>
        <taxon>Magnoliopsida</taxon>
        <taxon>eudicotyledons</taxon>
        <taxon>Gunneridae</taxon>
        <taxon>Pentapetalae</taxon>
        <taxon>asterids</taxon>
        <taxon>campanulids</taxon>
        <taxon>Asterales</taxon>
        <taxon>Asteraceae</taxon>
        <taxon>Asteroideae</taxon>
        <taxon>Anthemideae</taxon>
        <taxon>Anthemidinae</taxon>
        <taxon>Tanacetum</taxon>
    </lineage>
</organism>
<evidence type="ECO:0000256" key="8">
    <source>
        <dbReference type="PROSITE-ProRule" id="PRU00047"/>
    </source>
</evidence>
<feature type="compositionally biased region" description="Basic and acidic residues" evidence="9">
    <location>
        <begin position="359"/>
        <end position="374"/>
    </location>
</feature>
<dbReference type="SUPFAM" id="SSF56672">
    <property type="entry name" value="DNA/RNA polymerases"/>
    <property type="match status" value="1"/>
</dbReference>
<dbReference type="InterPro" id="IPR036397">
    <property type="entry name" value="RNaseH_sf"/>
</dbReference>
<gene>
    <name evidence="12" type="ORF">Tci_018582</name>
</gene>
<dbReference type="FunFam" id="3.30.70.270:FF:000020">
    <property type="entry name" value="Transposon Tf2-6 polyprotein-like Protein"/>
    <property type="match status" value="1"/>
</dbReference>
<dbReference type="InterPro" id="IPR001878">
    <property type="entry name" value="Znf_CCHC"/>
</dbReference>
<evidence type="ECO:0000256" key="7">
    <source>
        <dbReference type="ARBA" id="ARBA00022918"/>
    </source>
</evidence>
<dbReference type="InterPro" id="IPR001969">
    <property type="entry name" value="Aspartic_peptidase_AS"/>
</dbReference>
<evidence type="ECO:0000259" key="11">
    <source>
        <dbReference type="PROSITE" id="PS50994"/>
    </source>
</evidence>
<feature type="domain" description="Integrase catalytic" evidence="11">
    <location>
        <begin position="985"/>
        <end position="1094"/>
    </location>
</feature>
<dbReference type="EMBL" id="BKCJ010002148">
    <property type="protein sequence ID" value="GEU46604.1"/>
    <property type="molecule type" value="Genomic_DNA"/>
</dbReference>
<keyword evidence="3" id="KW-0548">Nucleotidyltransferase</keyword>
<dbReference type="GO" id="GO:0003964">
    <property type="term" value="F:RNA-directed DNA polymerase activity"/>
    <property type="evidence" value="ECO:0007669"/>
    <property type="project" value="UniProtKB-KW"/>
</dbReference>
<dbReference type="Gene3D" id="4.10.60.10">
    <property type="entry name" value="Zinc finger, CCHC-type"/>
    <property type="match status" value="1"/>
</dbReference>
<feature type="region of interest" description="Disordered" evidence="9">
    <location>
        <begin position="186"/>
        <end position="209"/>
    </location>
</feature>
<dbReference type="GO" id="GO:0003676">
    <property type="term" value="F:nucleic acid binding"/>
    <property type="evidence" value="ECO:0007669"/>
    <property type="project" value="InterPro"/>
</dbReference>
<evidence type="ECO:0000256" key="9">
    <source>
        <dbReference type="SAM" id="MobiDB-lite"/>
    </source>
</evidence>
<dbReference type="Gene3D" id="3.30.420.10">
    <property type="entry name" value="Ribonuclease H-like superfamily/Ribonuclease H"/>
    <property type="match status" value="1"/>
</dbReference>
<keyword evidence="8" id="KW-0479">Metal-binding</keyword>
<dbReference type="GO" id="GO:0015074">
    <property type="term" value="P:DNA integration"/>
    <property type="evidence" value="ECO:0007669"/>
    <property type="project" value="InterPro"/>
</dbReference>
<dbReference type="InterPro" id="IPR021109">
    <property type="entry name" value="Peptidase_aspartic_dom_sf"/>
</dbReference>
<dbReference type="Gene3D" id="3.10.10.10">
    <property type="entry name" value="HIV Type 1 Reverse Transcriptase, subunit A, domain 1"/>
    <property type="match status" value="1"/>
</dbReference>
<protein>
    <recommendedName>
        <fullName evidence="1">RNA-directed DNA polymerase</fullName>
        <ecNumber evidence="1">2.7.7.49</ecNumber>
    </recommendedName>
</protein>
<evidence type="ECO:0000256" key="5">
    <source>
        <dbReference type="ARBA" id="ARBA00022759"/>
    </source>
</evidence>
<dbReference type="PANTHER" id="PTHR37984">
    <property type="entry name" value="PROTEIN CBG26694"/>
    <property type="match status" value="1"/>
</dbReference>
<keyword evidence="7 12" id="KW-0695">RNA-directed DNA polymerase</keyword>
<dbReference type="SMART" id="SM00343">
    <property type="entry name" value="ZnF_C2HC"/>
    <property type="match status" value="2"/>
</dbReference>
<keyword evidence="5" id="KW-0255">Endonuclease</keyword>
<dbReference type="GO" id="GO:0004519">
    <property type="term" value="F:endonuclease activity"/>
    <property type="evidence" value="ECO:0007669"/>
    <property type="project" value="UniProtKB-KW"/>
</dbReference>
<dbReference type="Pfam" id="PF00098">
    <property type="entry name" value="zf-CCHC"/>
    <property type="match status" value="1"/>
</dbReference>
<dbReference type="EC" id="2.7.7.49" evidence="1"/>
<dbReference type="InterPro" id="IPR043128">
    <property type="entry name" value="Rev_trsase/Diguanyl_cyclase"/>
</dbReference>
<sequence>MICDLTHIRALLPSTSRRTDIPEADMPPQKRACHTTPAPGFEVRESFAAGAARQQGPTESDLRRCRVVQAGYGITNMWDEIVDTLMEITPTTLEGVNERVTELDTTVRDRPDHRRTSMLMDREAMYAREEWAYTEERCSAIAAHKIEPKKRTTRATPTTTTTPTTTITNAQLQAIIDRGVAAALAERDADRSKNGNNINDSRTGERSKMTAPRECTYTDFLKCQPMSFQGTKGVVGSALKWWNSHMRDVGQDVAYVMPWAALKRMIIDKYCPRGEIQKLESEYWNLKVKGLDLLNYNHPFQELALVRDRLFPEESAKVERYIGGLPDMIHGIVKASKPQSMHEAIEFATEMMDKKMLTHAERQAEHKRKFDDTSRNNQHQQHPFKRNNVAQAYTTGPRDKNPYGGTKPLCPKCNYHHDGPYVPKCTNCKKIGHLARDCKSRSAATNNNTNNQNNNNNQRAQGENARGISYFECGVQGHYKSTCPKLKNGNQRNRAGNGNAVARAYAVGTAETNPNSNVVMGTFLLNNRYALILFDTGADRSFVSTAFSSLIDIIPTTLDHGYDVELADEMGSFDVIIGIDWLVKYHVVIICDEKLVRVPFDNKILIFHGDRSNNGHESRLNIISCNKAQRYLLKGCPIFLAHVTTKEAEDKSKEKRLEDVPIVQDFHEVFPKDLLAPSEMKELLDQLKELAEKGFIRPCSTPWGALILFVKKKYGSFMMCIDYQELNKLTVKNRYPLPRIDDLFDQLQGLSIYSKIDLRSGYHQLRVREEDIPKTAFRTRYRHYEFQLMPFGLTNAPAVFMDLMNRGIHVDPAKNESIKDWASPKTVTKIRQFLGLAGYYRRFVEGFSKIAKSITKLTQKKVKFDWGDKQEATFYIIKQKLCSAPILALPEGSEDFVVYCDASIKGLGAVLMQREKGAVVFALKIWRHYLYGTKCTVFTNHKRLQHILDQKELNMRQRRWLELLSDYDWEIHYHPGKETDPMDKLARVYMKGVVTRHGIPVSIICDHDPRFTSNFWKAFQKAMGTRLYMSTAYHPETDGLNERTIQTLKDMLHAFMIDFGNGWERHLPLVEFSYNNSCHASIKASPFEALYGRKCRSPVCWAEVRDAQLTGPELIHEITEKIVQIEQRIQAARDRQKSYVDVRHKPLEFQVSDRVMLKVSPWKGVVRFGKRGKLNLRYIGPFKVLAKVGTVAYRLELPEPLNIVHNTFYVSNLKKCLSDEPLAISLDEVHIDDKLRFVEEPIKVMDHEVKRLKQSRIPIIKV</sequence>
<keyword evidence="8" id="KW-0862">Zinc</keyword>
<feature type="region of interest" description="Disordered" evidence="9">
    <location>
        <begin position="359"/>
        <end position="404"/>
    </location>
</feature>
<dbReference type="InterPro" id="IPR001584">
    <property type="entry name" value="Integrase_cat-core"/>
</dbReference>
<dbReference type="Pfam" id="PF17917">
    <property type="entry name" value="RT_RNaseH"/>
    <property type="match status" value="1"/>
</dbReference>
<dbReference type="Gene3D" id="3.30.70.270">
    <property type="match status" value="2"/>
</dbReference>
<dbReference type="SUPFAM" id="SSF53098">
    <property type="entry name" value="Ribonuclease H-like"/>
    <property type="match status" value="1"/>
</dbReference>
<evidence type="ECO:0000256" key="6">
    <source>
        <dbReference type="ARBA" id="ARBA00022801"/>
    </source>
</evidence>
<dbReference type="GO" id="GO:0004190">
    <property type="term" value="F:aspartic-type endopeptidase activity"/>
    <property type="evidence" value="ECO:0007669"/>
    <property type="project" value="InterPro"/>
</dbReference>
<dbReference type="AlphaFoldDB" id="A0A6L2KFE1"/>
<evidence type="ECO:0000256" key="1">
    <source>
        <dbReference type="ARBA" id="ARBA00012493"/>
    </source>
</evidence>
<feature type="domain" description="CCHC-type" evidence="10">
    <location>
        <begin position="424"/>
        <end position="440"/>
    </location>
</feature>
<dbReference type="Pfam" id="PF03732">
    <property type="entry name" value="Retrotrans_gag"/>
    <property type="match status" value="1"/>
</dbReference>
<evidence type="ECO:0000256" key="2">
    <source>
        <dbReference type="ARBA" id="ARBA00022679"/>
    </source>
</evidence>
<dbReference type="InterPro" id="IPR000477">
    <property type="entry name" value="RT_dom"/>
</dbReference>
<dbReference type="InterPro" id="IPR041373">
    <property type="entry name" value="RT_RNaseH"/>
</dbReference>
<dbReference type="PROSITE" id="PS50994">
    <property type="entry name" value="INTEGRASE"/>
    <property type="match status" value="1"/>
</dbReference>
<dbReference type="Pfam" id="PF00078">
    <property type="entry name" value="RVT_1"/>
    <property type="match status" value="1"/>
</dbReference>
<evidence type="ECO:0000313" key="12">
    <source>
        <dbReference type="EMBL" id="GEU46604.1"/>
    </source>
</evidence>
<dbReference type="GO" id="GO:0006508">
    <property type="term" value="P:proteolysis"/>
    <property type="evidence" value="ECO:0007669"/>
    <property type="project" value="InterPro"/>
</dbReference>
<dbReference type="InterPro" id="IPR043502">
    <property type="entry name" value="DNA/RNA_pol_sf"/>
</dbReference>
<reference evidence="12" key="1">
    <citation type="journal article" date="2019" name="Sci. Rep.">
        <title>Draft genome of Tanacetum cinerariifolium, the natural source of mosquito coil.</title>
        <authorList>
            <person name="Yamashiro T."/>
            <person name="Shiraishi A."/>
            <person name="Satake H."/>
            <person name="Nakayama K."/>
        </authorList>
    </citation>
    <scope>NUCLEOTIDE SEQUENCE</scope>
</reference>
<dbReference type="SUPFAM" id="SSF50630">
    <property type="entry name" value="Acid proteases"/>
    <property type="match status" value="1"/>
</dbReference>
<evidence type="ECO:0000256" key="3">
    <source>
        <dbReference type="ARBA" id="ARBA00022695"/>
    </source>
</evidence>
<feature type="region of interest" description="Disordered" evidence="9">
    <location>
        <begin position="442"/>
        <end position="462"/>
    </location>
</feature>
<dbReference type="CDD" id="cd09274">
    <property type="entry name" value="RNase_HI_RT_Ty3"/>
    <property type="match status" value="1"/>
</dbReference>
<dbReference type="InterPro" id="IPR050951">
    <property type="entry name" value="Retrovirus_Pol_polyprotein"/>
</dbReference>
<dbReference type="PROSITE" id="PS00141">
    <property type="entry name" value="ASP_PROTEASE"/>
    <property type="match status" value="1"/>
</dbReference>
<dbReference type="CDD" id="cd01647">
    <property type="entry name" value="RT_LTR"/>
    <property type="match status" value="1"/>
</dbReference>
<dbReference type="InterPro" id="IPR005162">
    <property type="entry name" value="Retrotrans_gag_dom"/>
</dbReference>
<comment type="caution">
    <text evidence="12">The sequence shown here is derived from an EMBL/GenBank/DDBJ whole genome shotgun (WGS) entry which is preliminary data.</text>
</comment>
<dbReference type="GO" id="GO:0008270">
    <property type="term" value="F:zinc ion binding"/>
    <property type="evidence" value="ECO:0007669"/>
    <property type="project" value="UniProtKB-KW"/>
</dbReference>
<dbReference type="Pfam" id="PF24626">
    <property type="entry name" value="SH3_Tf2-1"/>
    <property type="match status" value="1"/>
</dbReference>
<dbReference type="PROSITE" id="PS50158">
    <property type="entry name" value="ZF_CCHC"/>
    <property type="match status" value="1"/>
</dbReference>
<keyword evidence="8" id="KW-0863">Zinc-finger</keyword>
<feature type="compositionally biased region" description="Low complexity" evidence="9">
    <location>
        <begin position="445"/>
        <end position="458"/>
    </location>
</feature>
<evidence type="ECO:0000256" key="4">
    <source>
        <dbReference type="ARBA" id="ARBA00022722"/>
    </source>
</evidence>
<dbReference type="PANTHER" id="PTHR37984:SF5">
    <property type="entry name" value="PROTEIN NYNRIN-LIKE"/>
    <property type="match status" value="1"/>
</dbReference>
<accession>A0A6L2KFE1</accession>
<keyword evidence="2" id="KW-0808">Transferase</keyword>
<dbReference type="InterPro" id="IPR012337">
    <property type="entry name" value="RNaseH-like_sf"/>
</dbReference>
<dbReference type="InterPro" id="IPR056924">
    <property type="entry name" value="SH3_Tf2-1"/>
</dbReference>
<dbReference type="Pfam" id="PF08284">
    <property type="entry name" value="RVP_2"/>
    <property type="match status" value="1"/>
</dbReference>
<keyword evidence="4" id="KW-0540">Nuclease</keyword>
<proteinExistence type="predicted"/>
<evidence type="ECO:0000259" key="10">
    <source>
        <dbReference type="PROSITE" id="PS50158"/>
    </source>
</evidence>
<name>A0A6L2KFE1_TANCI</name>
<dbReference type="CDD" id="cd00303">
    <property type="entry name" value="retropepsin_like"/>
    <property type="match status" value="1"/>
</dbReference>
<keyword evidence="6" id="KW-0378">Hydrolase</keyword>